<dbReference type="OrthoDB" id="4330509at2"/>
<evidence type="ECO:0000256" key="1">
    <source>
        <dbReference type="SAM" id="Phobius"/>
    </source>
</evidence>
<keyword evidence="2" id="KW-0675">Receptor</keyword>
<keyword evidence="3" id="KW-1185">Reference proteome</keyword>
<keyword evidence="1" id="KW-1133">Transmembrane helix</keyword>
<name>A0A0K8PI43_STRAJ</name>
<gene>
    <name evidence="2" type="ORF">SAZU_1811</name>
</gene>
<evidence type="ECO:0000313" key="2">
    <source>
        <dbReference type="EMBL" id="GAP47074.1"/>
    </source>
</evidence>
<feature type="transmembrane region" description="Helical" evidence="1">
    <location>
        <begin position="215"/>
        <end position="238"/>
    </location>
</feature>
<dbReference type="Proteomes" id="UP000053859">
    <property type="component" value="Unassembled WGS sequence"/>
</dbReference>
<sequence>MVETLIAAFGSLVALGALVVSFMAHRHQVARAAALDVREGRIEARERALEQREQRIQASMIEVHASASRSSLHDDWVTPRLMIVNPSNQPIRDLTASYRGEAVPDVFGSVGPGTTRSFPLPPSGNDARTDLVLPQVTLHFTDAAGTRWRRDGSGGLYRGIRRANGEWEWMGREDPVITESRANNYPPAVAQAAPDAYPRQRLRRPYLRSLGHRRLILVGAVAIALAAILVVSVVSLVLQ</sequence>
<dbReference type="RefSeq" id="WP_148640304.1">
    <property type="nucleotide sequence ID" value="NZ_DF968225.1"/>
</dbReference>
<dbReference type="EMBL" id="DF968225">
    <property type="protein sequence ID" value="GAP47074.1"/>
    <property type="molecule type" value="Genomic_DNA"/>
</dbReference>
<organism evidence="2 3">
    <name type="scientific">Streptomyces azureus</name>
    <dbReference type="NCBI Taxonomy" id="146537"/>
    <lineage>
        <taxon>Bacteria</taxon>
        <taxon>Bacillati</taxon>
        <taxon>Actinomycetota</taxon>
        <taxon>Actinomycetes</taxon>
        <taxon>Kitasatosporales</taxon>
        <taxon>Streptomycetaceae</taxon>
        <taxon>Streptomyces</taxon>
    </lineage>
</organism>
<keyword evidence="2" id="KW-0430">Lectin</keyword>
<protein>
    <submittedName>
        <fullName evidence="2">C-type lectin receptor</fullName>
    </submittedName>
</protein>
<keyword evidence="1" id="KW-0472">Membrane</keyword>
<keyword evidence="1" id="KW-0812">Transmembrane</keyword>
<dbReference type="GO" id="GO:0030246">
    <property type="term" value="F:carbohydrate binding"/>
    <property type="evidence" value="ECO:0007669"/>
    <property type="project" value="UniProtKB-KW"/>
</dbReference>
<dbReference type="AlphaFoldDB" id="A0A0K8PI43"/>
<reference evidence="2" key="1">
    <citation type="journal article" date="2015" name="Genome Announc.">
        <title>Draft Genome Sequence of Thiostrepton-Producing Streptomyces azureus ATCC 14921.</title>
        <authorList>
            <person name="Sakihara K."/>
            <person name="Maeda J."/>
            <person name="Tashiro K."/>
            <person name="Fujino Y."/>
            <person name="Kuhara S."/>
            <person name="Ohshima T."/>
            <person name="Ogata S."/>
            <person name="Doi K."/>
        </authorList>
    </citation>
    <scope>NUCLEOTIDE SEQUENCE [LARGE SCALE GENOMIC DNA]</scope>
    <source>
        <strain evidence="2">ATCC14921</strain>
    </source>
</reference>
<evidence type="ECO:0000313" key="3">
    <source>
        <dbReference type="Proteomes" id="UP000053859"/>
    </source>
</evidence>
<feature type="transmembrane region" description="Helical" evidence="1">
    <location>
        <begin position="6"/>
        <end position="24"/>
    </location>
</feature>
<accession>A0A0K8PI43</accession>
<dbReference type="PATRIC" id="fig|146537.3.peg.1911"/>
<proteinExistence type="predicted"/>